<dbReference type="Proteomes" id="UP000005240">
    <property type="component" value="Unassembled WGS sequence"/>
</dbReference>
<evidence type="ECO:0000313" key="5">
    <source>
        <dbReference type="Proteomes" id="UP000005240"/>
    </source>
</evidence>
<feature type="compositionally biased region" description="Low complexity" evidence="1">
    <location>
        <begin position="337"/>
        <end position="348"/>
    </location>
</feature>
<dbReference type="EnsemblFungi" id="PTTG_12220-t43_1">
    <property type="protein sequence ID" value="PTTG_12220-t43_1-p1"/>
    <property type="gene ID" value="PTTG_12220"/>
</dbReference>
<dbReference type="AlphaFoldDB" id="A0A180GT45"/>
<dbReference type="SMART" id="SM00271">
    <property type="entry name" value="DnaJ"/>
    <property type="match status" value="1"/>
</dbReference>
<dbReference type="PANTHER" id="PTHR43948:SF21">
    <property type="entry name" value="DNAJ DOMAIN-CONTAINING PROTEIN"/>
    <property type="match status" value="1"/>
</dbReference>
<dbReference type="VEuPathDB" id="FungiDB:PTTG_12220"/>
<feature type="compositionally biased region" description="Polar residues" evidence="1">
    <location>
        <begin position="286"/>
        <end position="303"/>
    </location>
</feature>
<dbReference type="Pfam" id="PF00226">
    <property type="entry name" value="DnaJ"/>
    <property type="match status" value="1"/>
</dbReference>
<sequence>MADAYRVLNVPSTASSAEIRAAYLELACQHHPCKLSDRPEASTVGSGAPHTQFRAAAEAYALIGDDARRQLYDLVRSSEYRRSAALPPPLPTTPGRSRARSELTIDLRAGLPAELRALLVDVNPVKLFNRVVCQIDQERRAQQTHVPPAAATKPAAGPQPRPRRSPASRFPDESPFARPGHNRKASVSGPAREDGTTASTGSASTSKPPAWNGALKTGILRDESKSQFRGSPGSIGELLSRDHAPAAYHPSSSSEHYSSREPGGLRSRGHSTSSSSYLSASHSTGPSSQRNTRSRRVSFSNDVIESEQLKQAREAVKSFKSDAARAGPCKPLPAPPSSSSASSSSSSSSSAAAARGLVVSSKLGARKPDEFFLDKSLYSDPCSPMASMIPQDILIKPLAIGAPRDARPPPSYAAGLPCSPHAVVGRNILRGPHPLDREIPHAELFSASSAPTGFLARYRAELLPLPPSLHPHHPHLLHSSHLSTNHADLAFAWADPSSHKFHPRSINNSSRDPN</sequence>
<protein>
    <submittedName>
        <fullName evidence="4">J domain-containing protein</fullName>
    </submittedName>
</protein>
<dbReference type="PRINTS" id="PR00625">
    <property type="entry name" value="JDOMAIN"/>
</dbReference>
<dbReference type="GO" id="GO:0005737">
    <property type="term" value="C:cytoplasm"/>
    <property type="evidence" value="ECO:0007669"/>
    <property type="project" value="TreeGrafter"/>
</dbReference>
<evidence type="ECO:0000313" key="4">
    <source>
        <dbReference type="EnsemblFungi" id="PTTG_12220-t43_1-p1"/>
    </source>
</evidence>
<organism evidence="3">
    <name type="scientific">Puccinia triticina (isolate 1-1 / race 1 (BBBD))</name>
    <name type="common">Brown leaf rust fungus</name>
    <dbReference type="NCBI Taxonomy" id="630390"/>
    <lineage>
        <taxon>Eukaryota</taxon>
        <taxon>Fungi</taxon>
        <taxon>Dikarya</taxon>
        <taxon>Basidiomycota</taxon>
        <taxon>Pucciniomycotina</taxon>
        <taxon>Pucciniomycetes</taxon>
        <taxon>Pucciniales</taxon>
        <taxon>Pucciniaceae</taxon>
        <taxon>Puccinia</taxon>
    </lineage>
</organism>
<dbReference type="GO" id="GO:0051087">
    <property type="term" value="F:protein-folding chaperone binding"/>
    <property type="evidence" value="ECO:0007669"/>
    <property type="project" value="TreeGrafter"/>
</dbReference>
<dbReference type="GO" id="GO:0051082">
    <property type="term" value="F:unfolded protein binding"/>
    <property type="evidence" value="ECO:0007669"/>
    <property type="project" value="TreeGrafter"/>
</dbReference>
<feature type="compositionally biased region" description="Basic and acidic residues" evidence="1">
    <location>
        <begin position="307"/>
        <end position="323"/>
    </location>
</feature>
<dbReference type="GO" id="GO:0044183">
    <property type="term" value="F:protein folding chaperone"/>
    <property type="evidence" value="ECO:0007669"/>
    <property type="project" value="TreeGrafter"/>
</dbReference>
<dbReference type="GO" id="GO:0005634">
    <property type="term" value="C:nucleus"/>
    <property type="evidence" value="ECO:0007669"/>
    <property type="project" value="TreeGrafter"/>
</dbReference>
<proteinExistence type="predicted"/>
<reference evidence="4 5" key="3">
    <citation type="journal article" date="2017" name="G3 (Bethesda)">
        <title>Comparative analysis highlights variable genome content of wheat rusts and divergence of the mating loci.</title>
        <authorList>
            <person name="Cuomo C.A."/>
            <person name="Bakkeren G."/>
            <person name="Khalil H.B."/>
            <person name="Panwar V."/>
            <person name="Joly D."/>
            <person name="Linning R."/>
            <person name="Sakthikumar S."/>
            <person name="Song X."/>
            <person name="Adiconis X."/>
            <person name="Fan L."/>
            <person name="Goldberg J.M."/>
            <person name="Levin J.Z."/>
            <person name="Young S."/>
            <person name="Zeng Q."/>
            <person name="Anikster Y."/>
            <person name="Bruce M."/>
            <person name="Wang M."/>
            <person name="Yin C."/>
            <person name="McCallum B."/>
            <person name="Szabo L.J."/>
            <person name="Hulbert S."/>
            <person name="Chen X."/>
            <person name="Fellers J.P."/>
        </authorList>
    </citation>
    <scope>NUCLEOTIDE SEQUENCE</scope>
    <source>
        <strain evidence="4">isolate 1-1 / race 1 (BBBD)</strain>
        <strain evidence="5">Isolate 1-1 / race 1 (BBBD)</strain>
    </source>
</reference>
<feature type="domain" description="J" evidence="2">
    <location>
        <begin position="3"/>
        <end position="76"/>
    </location>
</feature>
<feature type="compositionally biased region" description="Low complexity" evidence="1">
    <location>
        <begin position="245"/>
        <end position="285"/>
    </location>
</feature>
<feature type="region of interest" description="Disordered" evidence="1">
    <location>
        <begin position="139"/>
        <end position="348"/>
    </location>
</feature>
<dbReference type="Gene3D" id="1.10.287.110">
    <property type="entry name" value="DnaJ domain"/>
    <property type="match status" value="1"/>
</dbReference>
<dbReference type="InterPro" id="IPR001623">
    <property type="entry name" value="DnaJ_domain"/>
</dbReference>
<feature type="compositionally biased region" description="Low complexity" evidence="1">
    <location>
        <begin position="196"/>
        <end position="206"/>
    </location>
</feature>
<name>A0A180GT45_PUCT1</name>
<reference evidence="3" key="1">
    <citation type="submission" date="2009-11" db="EMBL/GenBank/DDBJ databases">
        <authorList>
            <consortium name="The Broad Institute Genome Sequencing Platform"/>
            <person name="Ward D."/>
            <person name="Feldgarden M."/>
            <person name="Earl A."/>
            <person name="Young S.K."/>
            <person name="Zeng Q."/>
            <person name="Koehrsen M."/>
            <person name="Alvarado L."/>
            <person name="Berlin A."/>
            <person name="Bochicchio J."/>
            <person name="Borenstein D."/>
            <person name="Chapman S.B."/>
            <person name="Chen Z."/>
            <person name="Engels R."/>
            <person name="Freedman E."/>
            <person name="Gellesch M."/>
            <person name="Goldberg J."/>
            <person name="Griggs A."/>
            <person name="Gujja S."/>
            <person name="Heilman E."/>
            <person name="Heiman D."/>
            <person name="Hepburn T."/>
            <person name="Howarth C."/>
            <person name="Jen D."/>
            <person name="Larson L."/>
            <person name="Lewis B."/>
            <person name="Mehta T."/>
            <person name="Park D."/>
            <person name="Pearson M."/>
            <person name="Roberts A."/>
            <person name="Saif S."/>
            <person name="Shea T."/>
            <person name="Shenoy N."/>
            <person name="Sisk P."/>
            <person name="Stolte C."/>
            <person name="Sykes S."/>
            <person name="Thomson T."/>
            <person name="Walk T."/>
            <person name="White J."/>
            <person name="Yandava C."/>
            <person name="Izard J."/>
            <person name="Baranova O.V."/>
            <person name="Blanton J.M."/>
            <person name="Tanner A.C."/>
            <person name="Dewhirst F.E."/>
            <person name="Haas B."/>
            <person name="Nusbaum C."/>
            <person name="Birren B."/>
        </authorList>
    </citation>
    <scope>NUCLEOTIDE SEQUENCE [LARGE SCALE GENOMIC DNA]</scope>
    <source>
        <strain evidence="3">1-1 BBBD Race 1</strain>
    </source>
</reference>
<gene>
    <name evidence="3" type="ORF">PTTG_12220</name>
</gene>
<evidence type="ECO:0000313" key="3">
    <source>
        <dbReference type="EMBL" id="OAV95704.1"/>
    </source>
</evidence>
<dbReference type="EMBL" id="ADAS02000026">
    <property type="protein sequence ID" value="OAV95704.1"/>
    <property type="molecule type" value="Genomic_DNA"/>
</dbReference>
<keyword evidence="5" id="KW-1185">Reference proteome</keyword>
<dbReference type="PROSITE" id="PS50076">
    <property type="entry name" value="DNAJ_2"/>
    <property type="match status" value="1"/>
</dbReference>
<evidence type="ECO:0000256" key="1">
    <source>
        <dbReference type="SAM" id="MobiDB-lite"/>
    </source>
</evidence>
<dbReference type="InterPro" id="IPR036869">
    <property type="entry name" value="J_dom_sf"/>
</dbReference>
<dbReference type="CDD" id="cd06257">
    <property type="entry name" value="DnaJ"/>
    <property type="match status" value="1"/>
</dbReference>
<accession>A0A180GT45</accession>
<evidence type="ECO:0000259" key="2">
    <source>
        <dbReference type="PROSITE" id="PS50076"/>
    </source>
</evidence>
<reference evidence="3" key="2">
    <citation type="submission" date="2016-05" db="EMBL/GenBank/DDBJ databases">
        <title>Comparative analysis highlights variable genome content of wheat rusts and divergence of the mating loci.</title>
        <authorList>
            <person name="Cuomo C.A."/>
            <person name="Bakkeren G."/>
            <person name="Szabo L."/>
            <person name="Khalil H."/>
            <person name="Joly D."/>
            <person name="Goldberg J."/>
            <person name="Young S."/>
            <person name="Zeng Q."/>
            <person name="Fellers J."/>
        </authorList>
    </citation>
    <scope>NUCLEOTIDE SEQUENCE [LARGE SCALE GENOMIC DNA]</scope>
    <source>
        <strain evidence="3">1-1 BBBD Race 1</strain>
    </source>
</reference>
<reference evidence="4" key="4">
    <citation type="submission" date="2025-05" db="UniProtKB">
        <authorList>
            <consortium name="EnsemblFungi"/>
        </authorList>
    </citation>
    <scope>IDENTIFICATION</scope>
    <source>
        <strain evidence="4">isolate 1-1 / race 1 (BBBD)</strain>
    </source>
</reference>
<dbReference type="OrthoDB" id="10250354at2759"/>
<feature type="compositionally biased region" description="Low complexity" evidence="1">
    <location>
        <begin position="147"/>
        <end position="158"/>
    </location>
</feature>
<dbReference type="SUPFAM" id="SSF46565">
    <property type="entry name" value="Chaperone J-domain"/>
    <property type="match status" value="1"/>
</dbReference>
<dbReference type="STRING" id="630390.A0A180GT45"/>
<dbReference type="PANTHER" id="PTHR43948">
    <property type="entry name" value="DNAJ HOMOLOG SUBFAMILY B"/>
    <property type="match status" value="1"/>
</dbReference>